<evidence type="ECO:0000256" key="6">
    <source>
        <dbReference type="ARBA" id="ARBA00022840"/>
    </source>
</evidence>
<feature type="non-terminal residue" evidence="9">
    <location>
        <position position="455"/>
    </location>
</feature>
<dbReference type="InterPro" id="IPR004625">
    <property type="entry name" value="PyrdxlKinase"/>
</dbReference>
<dbReference type="EC" id="2.7.1.35" evidence="2"/>
<keyword evidence="4" id="KW-0547">Nucleotide-binding</keyword>
<dbReference type="PANTHER" id="PTHR10534">
    <property type="entry name" value="PYRIDOXAL KINASE"/>
    <property type="match status" value="1"/>
</dbReference>
<protein>
    <recommendedName>
        <fullName evidence="2">pyridoxal kinase</fullName>
        <ecNumber evidence="2">2.7.1.35</ecNumber>
    </recommendedName>
</protein>
<keyword evidence="6" id="KW-0067">ATP-binding</keyword>
<dbReference type="InterPro" id="IPR013749">
    <property type="entry name" value="PM/HMP-P_kinase-1"/>
</dbReference>
<dbReference type="GO" id="GO:0005829">
    <property type="term" value="C:cytosol"/>
    <property type="evidence" value="ECO:0007669"/>
    <property type="project" value="TreeGrafter"/>
</dbReference>
<dbReference type="Gene3D" id="3.40.1190.20">
    <property type="match status" value="1"/>
</dbReference>
<sequence>MASDTLIPDTRVLAIASHVRSPTYVGNKMATAVMQFLGCDVSAINTVHYRSIGNHTAYKQVKGTKTSAEDILNLYEGLRQSNLANFDVLLTGYMPSAEAVRAIGKIGRDVKFNAGTKPGSFFWVLDPVMGDNGKLYIPEDEVPEYKALLREADLILPNQFEAELLSDTTITDLKSLAAAIQILHKKYQVPHVIITSLRLTHDNHTISSRVPSTAGSGTHTPTDTQSLDAATSHPSTWPTSPPQQAPQINLKEIENLTIIGSTATSDYTPRLFRIDTPQLPLFFSGTGDMFAALTVPRLIEAVRGVPGLSSKPSWRSPDDVSPEEIPLAKACQKVLASMQSVLANTARTCEGVMGAYDKRAAKEGRGGAADEEGAKKRHLALMNACEVKPYKFVKDIIEPPHLERFVPRAVEESVPSAVGEKKPDELGVVHLGVGSGEETAFQVVPGEGASERSLE</sequence>
<feature type="domain" description="Pyridoxamine kinase/Phosphomethylpyrimidine kinase" evidence="8">
    <location>
        <begin position="122"/>
        <end position="205"/>
    </location>
</feature>
<dbReference type="SUPFAM" id="SSF53613">
    <property type="entry name" value="Ribokinase-like"/>
    <property type="match status" value="1"/>
</dbReference>
<evidence type="ECO:0000313" key="9">
    <source>
        <dbReference type="EMBL" id="KAF2831792.1"/>
    </source>
</evidence>
<feature type="region of interest" description="Disordered" evidence="7">
    <location>
        <begin position="206"/>
        <end position="244"/>
    </location>
</feature>
<keyword evidence="5 9" id="KW-0418">Kinase</keyword>
<evidence type="ECO:0000259" key="8">
    <source>
        <dbReference type="Pfam" id="PF08543"/>
    </source>
</evidence>
<reference evidence="9" key="1">
    <citation type="journal article" date="2020" name="Stud. Mycol.">
        <title>101 Dothideomycetes genomes: a test case for predicting lifestyles and emergence of pathogens.</title>
        <authorList>
            <person name="Haridas S."/>
            <person name="Albert R."/>
            <person name="Binder M."/>
            <person name="Bloem J."/>
            <person name="Labutti K."/>
            <person name="Salamov A."/>
            <person name="Andreopoulos B."/>
            <person name="Baker S."/>
            <person name="Barry K."/>
            <person name="Bills G."/>
            <person name="Bluhm B."/>
            <person name="Cannon C."/>
            <person name="Castanera R."/>
            <person name="Culley D."/>
            <person name="Daum C."/>
            <person name="Ezra D."/>
            <person name="Gonzalez J."/>
            <person name="Henrissat B."/>
            <person name="Kuo A."/>
            <person name="Liang C."/>
            <person name="Lipzen A."/>
            <person name="Lutzoni F."/>
            <person name="Magnuson J."/>
            <person name="Mondo S."/>
            <person name="Nolan M."/>
            <person name="Ohm R."/>
            <person name="Pangilinan J."/>
            <person name="Park H.-J."/>
            <person name="Ramirez L."/>
            <person name="Alfaro M."/>
            <person name="Sun H."/>
            <person name="Tritt A."/>
            <person name="Yoshinaga Y."/>
            <person name="Zwiers L.-H."/>
            <person name="Turgeon B."/>
            <person name="Goodwin S."/>
            <person name="Spatafora J."/>
            <person name="Crous P."/>
            <person name="Grigoriev I."/>
        </authorList>
    </citation>
    <scope>NUCLEOTIDE SEQUENCE</scope>
    <source>
        <strain evidence="9">CBS 113818</strain>
    </source>
</reference>
<proteinExistence type="inferred from homology"/>
<dbReference type="GO" id="GO:0009443">
    <property type="term" value="P:pyridoxal 5'-phosphate salvage"/>
    <property type="evidence" value="ECO:0007669"/>
    <property type="project" value="InterPro"/>
</dbReference>
<dbReference type="PANTHER" id="PTHR10534:SF2">
    <property type="entry name" value="PYRIDOXAL KINASE"/>
    <property type="match status" value="1"/>
</dbReference>
<evidence type="ECO:0000256" key="7">
    <source>
        <dbReference type="SAM" id="MobiDB-lite"/>
    </source>
</evidence>
<evidence type="ECO:0000256" key="4">
    <source>
        <dbReference type="ARBA" id="ARBA00022741"/>
    </source>
</evidence>
<evidence type="ECO:0000256" key="3">
    <source>
        <dbReference type="ARBA" id="ARBA00022679"/>
    </source>
</evidence>
<dbReference type="GO" id="GO:0008478">
    <property type="term" value="F:pyridoxal kinase activity"/>
    <property type="evidence" value="ECO:0007669"/>
    <property type="project" value="UniProtKB-EC"/>
</dbReference>
<evidence type="ECO:0000256" key="1">
    <source>
        <dbReference type="ARBA" id="ARBA00008805"/>
    </source>
</evidence>
<keyword evidence="10" id="KW-1185">Reference proteome</keyword>
<gene>
    <name evidence="9" type="ORF">CC86DRAFT_315378</name>
</gene>
<dbReference type="GO" id="GO:0005524">
    <property type="term" value="F:ATP binding"/>
    <property type="evidence" value="ECO:0007669"/>
    <property type="project" value="UniProtKB-KW"/>
</dbReference>
<evidence type="ECO:0000313" key="10">
    <source>
        <dbReference type="Proteomes" id="UP000799424"/>
    </source>
</evidence>
<dbReference type="EMBL" id="MU006218">
    <property type="protein sequence ID" value="KAF2831792.1"/>
    <property type="molecule type" value="Genomic_DNA"/>
</dbReference>
<evidence type="ECO:0000256" key="5">
    <source>
        <dbReference type="ARBA" id="ARBA00022777"/>
    </source>
</evidence>
<organism evidence="9 10">
    <name type="scientific">Ophiobolus disseminans</name>
    <dbReference type="NCBI Taxonomy" id="1469910"/>
    <lineage>
        <taxon>Eukaryota</taxon>
        <taxon>Fungi</taxon>
        <taxon>Dikarya</taxon>
        <taxon>Ascomycota</taxon>
        <taxon>Pezizomycotina</taxon>
        <taxon>Dothideomycetes</taxon>
        <taxon>Pleosporomycetidae</taxon>
        <taxon>Pleosporales</taxon>
        <taxon>Pleosporineae</taxon>
        <taxon>Phaeosphaeriaceae</taxon>
        <taxon>Ophiobolus</taxon>
    </lineage>
</organism>
<dbReference type="AlphaFoldDB" id="A0A6A7AEV1"/>
<feature type="compositionally biased region" description="Polar residues" evidence="7">
    <location>
        <begin position="206"/>
        <end position="228"/>
    </location>
</feature>
<dbReference type="InterPro" id="IPR029056">
    <property type="entry name" value="Ribokinase-like"/>
</dbReference>
<feature type="compositionally biased region" description="Low complexity" evidence="7">
    <location>
        <begin position="229"/>
        <end position="238"/>
    </location>
</feature>
<keyword evidence="3" id="KW-0808">Transferase</keyword>
<dbReference type="Pfam" id="PF08543">
    <property type="entry name" value="Phos_pyr_kin"/>
    <property type="match status" value="1"/>
</dbReference>
<dbReference type="OrthoDB" id="2104723at2759"/>
<name>A0A6A7AEV1_9PLEO</name>
<dbReference type="Proteomes" id="UP000799424">
    <property type="component" value="Unassembled WGS sequence"/>
</dbReference>
<accession>A0A6A7AEV1</accession>
<comment type="similarity">
    <text evidence="1">Belongs to the pyridoxine kinase family.</text>
</comment>
<dbReference type="CDD" id="cd01173">
    <property type="entry name" value="pyridoxal_pyridoxamine_kinase"/>
    <property type="match status" value="1"/>
</dbReference>
<evidence type="ECO:0000256" key="2">
    <source>
        <dbReference type="ARBA" id="ARBA00012104"/>
    </source>
</evidence>